<keyword evidence="1" id="KW-0812">Transmembrane</keyword>
<keyword evidence="1" id="KW-1133">Transmembrane helix</keyword>
<dbReference type="AlphaFoldDB" id="A0A9R1UQA3"/>
<keyword evidence="3" id="KW-1185">Reference proteome</keyword>
<dbReference type="InterPro" id="IPR036770">
    <property type="entry name" value="Ankyrin_rpt-contain_sf"/>
</dbReference>
<dbReference type="PANTHER" id="PTHR24177">
    <property type="entry name" value="CASKIN"/>
    <property type="match status" value="1"/>
</dbReference>
<comment type="caution">
    <text evidence="2">The sequence shown here is derived from an EMBL/GenBank/DDBJ whole genome shotgun (WGS) entry which is preliminary data.</text>
</comment>
<evidence type="ECO:0000313" key="2">
    <source>
        <dbReference type="EMBL" id="KAJ0190946.1"/>
    </source>
</evidence>
<reference evidence="2 3" key="1">
    <citation type="journal article" date="2017" name="Nat. Commun.">
        <title>Genome assembly with in vitro proximity ligation data and whole-genome triplication in lettuce.</title>
        <authorList>
            <person name="Reyes-Chin-Wo S."/>
            <person name="Wang Z."/>
            <person name="Yang X."/>
            <person name="Kozik A."/>
            <person name="Arikit S."/>
            <person name="Song C."/>
            <person name="Xia L."/>
            <person name="Froenicke L."/>
            <person name="Lavelle D.O."/>
            <person name="Truco M.J."/>
            <person name="Xia R."/>
            <person name="Zhu S."/>
            <person name="Xu C."/>
            <person name="Xu H."/>
            <person name="Xu X."/>
            <person name="Cox K."/>
            <person name="Korf I."/>
            <person name="Meyers B.C."/>
            <person name="Michelmore R.W."/>
        </authorList>
    </citation>
    <scope>NUCLEOTIDE SEQUENCE [LARGE SCALE GENOMIC DNA]</scope>
    <source>
        <strain evidence="3">cv. Salinas</strain>
        <tissue evidence="2">Seedlings</tissue>
    </source>
</reference>
<evidence type="ECO:0000256" key="1">
    <source>
        <dbReference type="SAM" id="Phobius"/>
    </source>
</evidence>
<dbReference type="GO" id="GO:0016020">
    <property type="term" value="C:membrane"/>
    <property type="evidence" value="ECO:0000318"/>
    <property type="project" value="GO_Central"/>
</dbReference>
<evidence type="ECO:0000313" key="3">
    <source>
        <dbReference type="Proteomes" id="UP000235145"/>
    </source>
</evidence>
<keyword evidence="1" id="KW-0472">Membrane</keyword>
<feature type="transmembrane region" description="Helical" evidence="1">
    <location>
        <begin position="376"/>
        <end position="398"/>
    </location>
</feature>
<feature type="transmembrane region" description="Helical" evidence="1">
    <location>
        <begin position="418"/>
        <end position="439"/>
    </location>
</feature>
<dbReference type="SUPFAM" id="SSF48403">
    <property type="entry name" value="Ankyrin repeat"/>
    <property type="match status" value="1"/>
</dbReference>
<gene>
    <name evidence="2" type="ORF">LSAT_V11C800445730</name>
</gene>
<feature type="transmembrane region" description="Helical" evidence="1">
    <location>
        <begin position="460"/>
        <end position="479"/>
    </location>
</feature>
<dbReference type="EMBL" id="NBSK02000008">
    <property type="protein sequence ID" value="KAJ0190946.1"/>
    <property type="molecule type" value="Genomic_DNA"/>
</dbReference>
<name>A0A9R1UQA3_LACSA</name>
<accession>A0A9R1UQA3</accession>
<dbReference type="PANTHER" id="PTHR24177:SF383">
    <property type="entry name" value="ANKYRIN REPEAT-CONTAINING DOMAIN, PGG DOMAIN, ANKYRIN REPEAT-CONTAINING DOMAIN SUPERFAMILY"/>
    <property type="match status" value="1"/>
</dbReference>
<dbReference type="Gene3D" id="1.25.40.20">
    <property type="entry name" value="Ankyrin repeat-containing domain"/>
    <property type="match status" value="1"/>
</dbReference>
<feature type="transmembrane region" description="Helical" evidence="1">
    <location>
        <begin position="485"/>
        <end position="504"/>
    </location>
</feature>
<proteinExistence type="predicted"/>
<evidence type="ECO:0008006" key="4">
    <source>
        <dbReference type="Google" id="ProtNLM"/>
    </source>
</evidence>
<sequence length="509" mass="57710">MCVSLTSFYSHPSGSQFYGFRLELPTVKFGFMIETQKEKIFASIEMNTSRESSEEFDKAGLDLFKASMKAAKDILDKHEGNDGKLPLQMADFCGPFDMLANLQGKSERMNSTEESRGGVLLACVEAELFDVAQQIVKDCPELAVSERIILRILAILARKPHAFGKKYNPIQKYIYQYDANDGHVDEGNQAVQLLRTILPNIPKHELDDMPSGSLYPIMEGISSSSVLFVAAELGNTVFVNELIHHYPQLVVELNDNKQSIFHIAVLHRHLGIYNLLHRIGSIKDSIINLEDKNGNNLLHFVGIRKEPLMDSQSQYLQGPAVHMERERQWFKMVSDMLPPSLREKKNKAGLRPRELFTKNHKELLSKAVDSVEKTSLELMVVASAIAIISCVIDIAFVGRYGKDTGRSTFMFHQKNWSIIWNGTSLLLAYTAIFISLSIVRSSYVERDFFSSSLHKLKSAEIVLGISFMFQTLAFLHNFVLLFQDISLKIPSLMLIICIAVFYLFRHRFN</sequence>
<protein>
    <recommendedName>
        <fullName evidence="4">PGG domain-containing protein</fullName>
    </recommendedName>
</protein>
<organism evidence="2 3">
    <name type="scientific">Lactuca sativa</name>
    <name type="common">Garden lettuce</name>
    <dbReference type="NCBI Taxonomy" id="4236"/>
    <lineage>
        <taxon>Eukaryota</taxon>
        <taxon>Viridiplantae</taxon>
        <taxon>Streptophyta</taxon>
        <taxon>Embryophyta</taxon>
        <taxon>Tracheophyta</taxon>
        <taxon>Spermatophyta</taxon>
        <taxon>Magnoliopsida</taxon>
        <taxon>eudicotyledons</taxon>
        <taxon>Gunneridae</taxon>
        <taxon>Pentapetalae</taxon>
        <taxon>asterids</taxon>
        <taxon>campanulids</taxon>
        <taxon>Asterales</taxon>
        <taxon>Asteraceae</taxon>
        <taxon>Cichorioideae</taxon>
        <taxon>Cichorieae</taxon>
        <taxon>Lactucinae</taxon>
        <taxon>Lactuca</taxon>
    </lineage>
</organism>
<dbReference type="Proteomes" id="UP000235145">
    <property type="component" value="Unassembled WGS sequence"/>
</dbReference>